<comment type="caution">
    <text evidence="7">The sequence shown here is derived from an EMBL/GenBank/DDBJ whole genome shotgun (WGS) entry which is preliminary data.</text>
</comment>
<evidence type="ECO:0000256" key="1">
    <source>
        <dbReference type="ARBA" id="ARBA00004651"/>
    </source>
</evidence>
<keyword evidence="2" id="KW-1003">Cell membrane</keyword>
<dbReference type="RefSeq" id="WP_135348283.1">
    <property type="nucleotide sequence ID" value="NZ_SRJD01000007.1"/>
</dbReference>
<proteinExistence type="predicted"/>
<name>A0A4Z0GQW3_9BACL</name>
<feature type="transmembrane region" description="Helical" evidence="6">
    <location>
        <begin position="80"/>
        <end position="102"/>
    </location>
</feature>
<dbReference type="InterPro" id="IPR050833">
    <property type="entry name" value="Poly_Biosynth_Transport"/>
</dbReference>
<feature type="transmembrane region" description="Helical" evidence="6">
    <location>
        <begin position="412"/>
        <end position="430"/>
    </location>
</feature>
<evidence type="ECO:0000256" key="3">
    <source>
        <dbReference type="ARBA" id="ARBA00022692"/>
    </source>
</evidence>
<evidence type="ECO:0000256" key="6">
    <source>
        <dbReference type="SAM" id="Phobius"/>
    </source>
</evidence>
<dbReference type="PANTHER" id="PTHR30250:SF11">
    <property type="entry name" value="O-ANTIGEN TRANSPORTER-RELATED"/>
    <property type="match status" value="1"/>
</dbReference>
<evidence type="ECO:0000256" key="2">
    <source>
        <dbReference type="ARBA" id="ARBA00022475"/>
    </source>
</evidence>
<feature type="transmembrane region" description="Helical" evidence="6">
    <location>
        <begin position="40"/>
        <end position="59"/>
    </location>
</feature>
<dbReference type="GO" id="GO:0005886">
    <property type="term" value="C:plasma membrane"/>
    <property type="evidence" value="ECO:0007669"/>
    <property type="project" value="UniProtKB-SubCell"/>
</dbReference>
<evidence type="ECO:0000313" key="7">
    <source>
        <dbReference type="EMBL" id="TGA98473.1"/>
    </source>
</evidence>
<feature type="transmembrane region" description="Helical" evidence="6">
    <location>
        <begin position="114"/>
        <end position="133"/>
    </location>
</feature>
<dbReference type="OrthoDB" id="6017905at2"/>
<reference evidence="7 8" key="1">
    <citation type="journal article" date="2015" name="Int. J. Syst. Evol. Microbiol.">
        <title>Sporolactobacillus shoreae sp. nov. and Sporolactobacillus spathodeae sp. nov., two spore-forming lactic acid bacteria isolated from tree barks in Thailand.</title>
        <authorList>
            <person name="Thamacharoensuk T."/>
            <person name="Kitahara M."/>
            <person name="Ohkuma M."/>
            <person name="Thongchul N."/>
            <person name="Tanasupawat S."/>
        </authorList>
    </citation>
    <scope>NUCLEOTIDE SEQUENCE [LARGE SCALE GENOMIC DNA]</scope>
    <source>
        <strain evidence="7 8">BK92</strain>
    </source>
</reference>
<evidence type="ECO:0000313" key="8">
    <source>
        <dbReference type="Proteomes" id="UP000298347"/>
    </source>
</evidence>
<dbReference type="InterPro" id="IPR002797">
    <property type="entry name" value="Polysacc_synth"/>
</dbReference>
<feature type="transmembrane region" description="Helical" evidence="6">
    <location>
        <begin position="380"/>
        <end position="400"/>
    </location>
</feature>
<dbReference type="Pfam" id="PF01943">
    <property type="entry name" value="Polysacc_synt"/>
    <property type="match status" value="1"/>
</dbReference>
<comment type="subcellular location">
    <subcellularLocation>
        <location evidence="1">Cell membrane</location>
        <topology evidence="1">Multi-pass membrane protein</topology>
    </subcellularLocation>
</comment>
<feature type="transmembrane region" description="Helical" evidence="6">
    <location>
        <begin position="325"/>
        <end position="348"/>
    </location>
</feature>
<keyword evidence="3 6" id="KW-0812">Transmembrane</keyword>
<protein>
    <submittedName>
        <fullName evidence="7">Polysaccharide biosynthesis protein</fullName>
    </submittedName>
</protein>
<feature type="transmembrane region" description="Helical" evidence="6">
    <location>
        <begin position="212"/>
        <end position="231"/>
    </location>
</feature>
<dbReference type="AlphaFoldDB" id="A0A4Z0GQW3"/>
<sequence>MKAFISKFIGFSIGPVVGAILSFITIPLTTYFVVPSEYGKASMFMTFQMIFATFLFLGLDQAYTREYHSTNNKLNLFQNALMLPLILALSVLLITVAFPGAVSSALFGSSKYQAPAVLFGVMIIFMVLERFILLSLRMQEKAIEYSLLNIFVKFAALVLTFVFVFFIRRDFLAVVYSTVFGQIFGDLFLLARYRGLFNMKSFSLDRALIRGMIVFGIPIVVATSLSSLLNYMDRLMLWTWSTFYQIGILTATWKIAAVLSIIQTSFTSFWVPTAYRWYSEGKNIRYFKIVSDAILLGMSILAQAVLIFKGLIVTILSSGYADARFIIGFLCLQPVIFTVSETTCLGIVFSRKSYLTIWVGLIALVPNLVINILLVPKFGAVGTAIATAVSYIFFFMARTYFSGKNGMKFSVWKHHLVFVVLLISASLNLLPVKEMPLINLGMLVFILLIQWATIRQIWVLSRRKSVTEPDRP</sequence>
<dbReference type="EMBL" id="SRJD01000007">
    <property type="protein sequence ID" value="TGA98473.1"/>
    <property type="molecule type" value="Genomic_DNA"/>
</dbReference>
<keyword evidence="8" id="KW-1185">Reference proteome</keyword>
<feature type="transmembrane region" description="Helical" evidence="6">
    <location>
        <begin position="355"/>
        <end position="374"/>
    </location>
</feature>
<feature type="transmembrane region" description="Helical" evidence="6">
    <location>
        <begin position="251"/>
        <end position="272"/>
    </location>
</feature>
<accession>A0A4Z0GQW3</accession>
<feature type="transmembrane region" description="Helical" evidence="6">
    <location>
        <begin position="173"/>
        <end position="191"/>
    </location>
</feature>
<gene>
    <name evidence="7" type="ORF">E4665_08095</name>
</gene>
<feature type="transmembrane region" description="Helical" evidence="6">
    <location>
        <begin position="145"/>
        <end position="167"/>
    </location>
</feature>
<evidence type="ECO:0000256" key="5">
    <source>
        <dbReference type="ARBA" id="ARBA00023136"/>
    </source>
</evidence>
<feature type="transmembrane region" description="Helical" evidence="6">
    <location>
        <begin position="12"/>
        <end position="34"/>
    </location>
</feature>
<feature type="transmembrane region" description="Helical" evidence="6">
    <location>
        <begin position="293"/>
        <end position="319"/>
    </location>
</feature>
<keyword evidence="4 6" id="KW-1133">Transmembrane helix</keyword>
<keyword evidence="5 6" id="KW-0472">Membrane</keyword>
<feature type="transmembrane region" description="Helical" evidence="6">
    <location>
        <begin position="436"/>
        <end position="454"/>
    </location>
</feature>
<organism evidence="7 8">
    <name type="scientific">Sporolactobacillus shoreae</name>
    <dbReference type="NCBI Taxonomy" id="1465501"/>
    <lineage>
        <taxon>Bacteria</taxon>
        <taxon>Bacillati</taxon>
        <taxon>Bacillota</taxon>
        <taxon>Bacilli</taxon>
        <taxon>Bacillales</taxon>
        <taxon>Sporolactobacillaceae</taxon>
        <taxon>Sporolactobacillus</taxon>
    </lineage>
</organism>
<dbReference type="PANTHER" id="PTHR30250">
    <property type="entry name" value="PST FAMILY PREDICTED COLANIC ACID TRANSPORTER"/>
    <property type="match status" value="1"/>
</dbReference>
<dbReference type="Proteomes" id="UP000298347">
    <property type="component" value="Unassembled WGS sequence"/>
</dbReference>
<evidence type="ECO:0000256" key="4">
    <source>
        <dbReference type="ARBA" id="ARBA00022989"/>
    </source>
</evidence>